<dbReference type="InterPro" id="IPR000873">
    <property type="entry name" value="AMP-dep_synth/lig_dom"/>
</dbReference>
<dbReference type="InterPro" id="IPR042099">
    <property type="entry name" value="ANL_N_sf"/>
</dbReference>
<protein>
    <submittedName>
        <fullName evidence="3">4-coumarate--CoA ligase</fullName>
    </submittedName>
</protein>
<name>A0A6I6L6U9_9SPHN</name>
<organism evidence="3 4">
    <name type="scientific">Sphingorhabdus lacus</name>
    <dbReference type="NCBI Taxonomy" id="392610"/>
    <lineage>
        <taxon>Bacteria</taxon>
        <taxon>Pseudomonadati</taxon>
        <taxon>Pseudomonadota</taxon>
        <taxon>Alphaproteobacteria</taxon>
        <taxon>Sphingomonadales</taxon>
        <taxon>Sphingomonadaceae</taxon>
        <taxon>Sphingorhabdus</taxon>
    </lineage>
</organism>
<dbReference type="InterPro" id="IPR025110">
    <property type="entry name" value="AMP-bd_C"/>
</dbReference>
<evidence type="ECO:0000259" key="1">
    <source>
        <dbReference type="Pfam" id="PF00501"/>
    </source>
</evidence>
<dbReference type="InterPro" id="IPR050237">
    <property type="entry name" value="ATP-dep_AMP-bd_enzyme"/>
</dbReference>
<dbReference type="InterPro" id="IPR045851">
    <property type="entry name" value="AMP-bd_C_sf"/>
</dbReference>
<dbReference type="GO" id="GO:0016878">
    <property type="term" value="F:acid-thiol ligase activity"/>
    <property type="evidence" value="ECO:0007669"/>
    <property type="project" value="UniProtKB-ARBA"/>
</dbReference>
<dbReference type="Proteomes" id="UP000428803">
    <property type="component" value="Chromosome"/>
</dbReference>
<dbReference type="Pfam" id="PF00501">
    <property type="entry name" value="AMP-binding"/>
    <property type="match status" value="1"/>
</dbReference>
<dbReference type="SUPFAM" id="SSF56801">
    <property type="entry name" value="Acetyl-CoA synthetase-like"/>
    <property type="match status" value="1"/>
</dbReference>
<dbReference type="OrthoDB" id="9803968at2"/>
<accession>A0A6I6L6U9</accession>
<keyword evidence="3" id="KW-0436">Ligase</keyword>
<dbReference type="PANTHER" id="PTHR43767:SF1">
    <property type="entry name" value="NONRIBOSOMAL PEPTIDE SYNTHASE PES1 (EUROFUNG)-RELATED"/>
    <property type="match status" value="1"/>
</dbReference>
<reference evidence="4" key="1">
    <citation type="submission" date="2019-01" db="EMBL/GenBank/DDBJ databases">
        <title>Sphingorhabdus lacus sp.nov., isolated from an oligotrophic freshwater lake.</title>
        <authorList>
            <person name="Park M."/>
        </authorList>
    </citation>
    <scope>NUCLEOTIDE SEQUENCE [LARGE SCALE GENOMIC DNA]</scope>
    <source>
        <strain evidence="4">IMCC1753</strain>
    </source>
</reference>
<evidence type="ECO:0000313" key="3">
    <source>
        <dbReference type="EMBL" id="QGY81765.1"/>
    </source>
</evidence>
<evidence type="ECO:0000259" key="2">
    <source>
        <dbReference type="Pfam" id="PF13193"/>
    </source>
</evidence>
<dbReference type="Gene3D" id="3.40.50.12780">
    <property type="entry name" value="N-terminal domain of ligase-like"/>
    <property type="match status" value="1"/>
</dbReference>
<dbReference type="PANTHER" id="PTHR43767">
    <property type="entry name" value="LONG-CHAIN-FATTY-ACID--COA LIGASE"/>
    <property type="match status" value="1"/>
</dbReference>
<dbReference type="Gene3D" id="3.30.300.30">
    <property type="match status" value="1"/>
</dbReference>
<dbReference type="RefSeq" id="WP_158902266.1">
    <property type="nucleotide sequence ID" value="NZ_CP035733.1"/>
</dbReference>
<gene>
    <name evidence="3" type="ORF">EUU25_14745</name>
</gene>
<dbReference type="EMBL" id="CP035733">
    <property type="protein sequence ID" value="QGY81765.1"/>
    <property type="molecule type" value="Genomic_DNA"/>
</dbReference>
<feature type="domain" description="AMP-dependent synthetase/ligase" evidence="1">
    <location>
        <begin position="22"/>
        <end position="374"/>
    </location>
</feature>
<sequence length="522" mass="56433">MTFDPQAELEKPFGSYPDLIAHWGQDRPGRVALDDGRERLTWGEVSALVDRMAAQMQRDGLRKGQAVAILGTTSVRYALAYLAAVRAGGCAAPLTTSAAPGQLEAMLRDSGAMHLFIDAPKRADLAGEDLPPLKTIMLDAPLPDAPDIYGWMAEEGATPADLGCTASDPFNIIYSSGTTGTPKGIVHSRGMRWKHAAVGPNAGYGEPEQKSLISTPLYSNTTLALVMPTLAYGGSLYMMPKFDAARYLDIAAGERITHTMLVPVQYKRLMEFDAFDSFDLSSFQIKYCTSAPFSAALKAEVVRRWPGALIEIYSMTEGGVVCLLHAHKYPDKLHTVGQPAPGSEVFTIDEEGNRLPPGSIGELVGRSPTMMSGYQNQPEKTQEASWYDEDGGRWQRMGDIGRVDEDGFVELVGRAKDMIISGGFNIYPVDLEAVLLQHPDVEEAAVIGMPSEQWGETPVGFVTPAKGATLDSAAVLAATNAQLGKTQRLSALYEIAEMPRSHIGKLLKTDLRDLAAEKQHAS</sequence>
<keyword evidence="4" id="KW-1185">Reference proteome</keyword>
<proteinExistence type="predicted"/>
<dbReference type="InterPro" id="IPR020845">
    <property type="entry name" value="AMP-binding_CS"/>
</dbReference>
<dbReference type="KEGG" id="slaa:EUU25_14745"/>
<dbReference type="Pfam" id="PF13193">
    <property type="entry name" value="AMP-binding_C"/>
    <property type="match status" value="1"/>
</dbReference>
<evidence type="ECO:0000313" key="4">
    <source>
        <dbReference type="Proteomes" id="UP000428803"/>
    </source>
</evidence>
<dbReference type="PROSITE" id="PS00455">
    <property type="entry name" value="AMP_BINDING"/>
    <property type="match status" value="1"/>
</dbReference>
<feature type="domain" description="AMP-binding enzyme C-terminal" evidence="2">
    <location>
        <begin position="431"/>
        <end position="505"/>
    </location>
</feature>
<dbReference type="AlphaFoldDB" id="A0A6I6L6U9"/>